<name>A0A7R9WSK7_9STRA</name>
<feature type="compositionally biased region" description="Basic and acidic residues" evidence="1">
    <location>
        <begin position="59"/>
        <end position="68"/>
    </location>
</feature>
<evidence type="ECO:0000313" key="2">
    <source>
        <dbReference type="EMBL" id="CAD8334068.1"/>
    </source>
</evidence>
<proteinExistence type="predicted"/>
<feature type="region of interest" description="Disordered" evidence="1">
    <location>
        <begin position="1"/>
        <end position="122"/>
    </location>
</feature>
<organism evidence="2">
    <name type="scientific">Craspedostauros australis</name>
    <dbReference type="NCBI Taxonomy" id="1486917"/>
    <lineage>
        <taxon>Eukaryota</taxon>
        <taxon>Sar</taxon>
        <taxon>Stramenopiles</taxon>
        <taxon>Ochrophyta</taxon>
        <taxon>Bacillariophyta</taxon>
        <taxon>Bacillariophyceae</taxon>
        <taxon>Bacillariophycidae</taxon>
        <taxon>Naviculales</taxon>
        <taxon>Naviculaceae</taxon>
        <taxon>Craspedostauros</taxon>
    </lineage>
</organism>
<feature type="compositionally biased region" description="Basic and acidic residues" evidence="1">
    <location>
        <begin position="81"/>
        <end position="90"/>
    </location>
</feature>
<accession>A0A7R9WSK7</accession>
<evidence type="ECO:0000256" key="1">
    <source>
        <dbReference type="SAM" id="MobiDB-lite"/>
    </source>
</evidence>
<feature type="compositionally biased region" description="Basic and acidic residues" evidence="1">
    <location>
        <begin position="1"/>
        <end position="11"/>
    </location>
</feature>
<reference evidence="2" key="1">
    <citation type="submission" date="2021-01" db="EMBL/GenBank/DDBJ databases">
        <authorList>
            <person name="Corre E."/>
            <person name="Pelletier E."/>
            <person name="Niang G."/>
            <person name="Scheremetjew M."/>
            <person name="Finn R."/>
            <person name="Kale V."/>
            <person name="Holt S."/>
            <person name="Cochrane G."/>
            <person name="Meng A."/>
            <person name="Brown T."/>
            <person name="Cohen L."/>
        </authorList>
    </citation>
    <scope>NUCLEOTIDE SEQUENCE</scope>
    <source>
        <strain evidence="2">CCMP3328</strain>
    </source>
</reference>
<dbReference type="AlphaFoldDB" id="A0A7R9WSK7"/>
<sequence length="122" mass="13590">MVPEQDQRRDTGLSGLPSHFRAGQARTSDVPLHVLVSPHRLHPIKPEPVQRAGSTVSVDGHKWTHSSDDDSIAQAPTADQHPLHAQDEARQTNTPKTRRRRSHRRSQNGAWTAKDFQEAGLS</sequence>
<gene>
    <name evidence="2" type="ORF">CAUS1442_LOCUS6173</name>
</gene>
<protein>
    <submittedName>
        <fullName evidence="2">Uncharacterized protein</fullName>
    </submittedName>
</protein>
<dbReference type="EMBL" id="HBEF01009806">
    <property type="protein sequence ID" value="CAD8334068.1"/>
    <property type="molecule type" value="Transcribed_RNA"/>
</dbReference>
<feature type="compositionally biased region" description="Basic residues" evidence="1">
    <location>
        <begin position="96"/>
        <end position="106"/>
    </location>
</feature>